<sequence>MRIEGRPDLGLLTYCTNIHPGESWPALLYSLHLHVLAVKRMVSPDRPFGLGLRISAEAADALIHPQALDELHAFLAETDTYCFTVNGFPYGSFHGARVKENVYAPDWSTAERLTYTNRLADILAEILPADVPMGSISTVPGSFKGWMEEEGRLDRIVENFVSHVAHLVDIERRTGRHIALALEPEPCCLLETIEETVEFFEDGLFAGAARKHLANATGLSDADCEAALRRHIGVCYDVCHAAIEFEDPRRSVMALKDAGISIPKLQLSSALRIHRMDDGMAAALMPFDETTYLHQVVERTPGGLVRYLDLPEALAKSDRAAGHEWRVHFHVPVFLHDLAAFSTTQAFLGEILALHREDPIAPHLEVETYTWDVLPDEYRAVAVSEAIARELDWVADELLR</sequence>
<name>A0AAW5R5D4_9HYPH</name>
<protein>
    <submittedName>
        <fullName evidence="1">Metabolite traffic protein EboE</fullName>
    </submittedName>
</protein>
<dbReference type="AlphaFoldDB" id="A0AAW5R5D4"/>
<dbReference type="Gene3D" id="3.20.20.150">
    <property type="entry name" value="Divalent-metal-dependent TIM barrel enzymes"/>
    <property type="match status" value="1"/>
</dbReference>
<dbReference type="Proteomes" id="UP001320898">
    <property type="component" value="Unassembled WGS sequence"/>
</dbReference>
<dbReference type="RefSeq" id="WP_261617705.1">
    <property type="nucleotide sequence ID" value="NZ_JALIDZ010000010.1"/>
</dbReference>
<dbReference type="SUPFAM" id="SSF51658">
    <property type="entry name" value="Xylose isomerase-like"/>
    <property type="match status" value="1"/>
</dbReference>
<dbReference type="NCBIfam" id="NF035939">
    <property type="entry name" value="TIM_EboE"/>
    <property type="match status" value="1"/>
</dbReference>
<evidence type="ECO:0000313" key="2">
    <source>
        <dbReference type="Proteomes" id="UP001320898"/>
    </source>
</evidence>
<gene>
    <name evidence="1" type="primary">eboE</name>
    <name evidence="1" type="ORF">MUB46_19840</name>
</gene>
<accession>A0AAW5R5D4</accession>
<comment type="caution">
    <text evidence="1">The sequence shown here is derived from an EMBL/GenBank/DDBJ whole genome shotgun (WGS) entry which is preliminary data.</text>
</comment>
<keyword evidence="2" id="KW-1185">Reference proteome</keyword>
<dbReference type="InterPro" id="IPR036237">
    <property type="entry name" value="Xyl_isomerase-like_sf"/>
</dbReference>
<organism evidence="1 2">
    <name type="scientific">Microbaculum marinisediminis</name>
    <dbReference type="NCBI Taxonomy" id="2931392"/>
    <lineage>
        <taxon>Bacteria</taxon>
        <taxon>Pseudomonadati</taxon>
        <taxon>Pseudomonadota</taxon>
        <taxon>Alphaproteobacteria</taxon>
        <taxon>Hyphomicrobiales</taxon>
        <taxon>Tepidamorphaceae</taxon>
        <taxon>Microbaculum</taxon>
    </lineage>
</organism>
<dbReference type="EMBL" id="JALIDZ010000010">
    <property type="protein sequence ID" value="MCT8974123.1"/>
    <property type="molecule type" value="Genomic_DNA"/>
</dbReference>
<proteinExistence type="predicted"/>
<evidence type="ECO:0000313" key="1">
    <source>
        <dbReference type="EMBL" id="MCT8974123.1"/>
    </source>
</evidence>
<reference evidence="1 2" key="1">
    <citation type="submission" date="2022-04" db="EMBL/GenBank/DDBJ databases">
        <authorList>
            <person name="Ye Y.-Q."/>
            <person name="Du Z.-J."/>
        </authorList>
    </citation>
    <scope>NUCLEOTIDE SEQUENCE [LARGE SCALE GENOMIC DNA]</scope>
    <source>
        <strain evidence="1 2">A6E488</strain>
    </source>
</reference>